<dbReference type="Pfam" id="PF12840">
    <property type="entry name" value="HTH_20"/>
    <property type="match status" value="1"/>
</dbReference>
<dbReference type="InterPro" id="IPR036388">
    <property type="entry name" value="WH-like_DNA-bd_sf"/>
</dbReference>
<dbReference type="RefSeq" id="WP_183590603.1">
    <property type="nucleotide sequence ID" value="NZ_JACHWR010000001.1"/>
</dbReference>
<keyword evidence="3" id="KW-1185">Reference proteome</keyword>
<organism evidence="2 3">
    <name type="scientific">Nocardioides soli</name>
    <dbReference type="NCBI Taxonomy" id="1036020"/>
    <lineage>
        <taxon>Bacteria</taxon>
        <taxon>Bacillati</taxon>
        <taxon>Actinomycetota</taxon>
        <taxon>Actinomycetes</taxon>
        <taxon>Propionibacteriales</taxon>
        <taxon>Nocardioidaceae</taxon>
        <taxon>Nocardioides</taxon>
    </lineage>
</organism>
<dbReference type="SUPFAM" id="SSF46785">
    <property type="entry name" value="Winged helix' DNA-binding domain"/>
    <property type="match status" value="1"/>
</dbReference>
<comment type="caution">
    <text evidence="2">The sequence shown here is derived from an EMBL/GenBank/DDBJ whole genome shotgun (WGS) entry which is preliminary data.</text>
</comment>
<protein>
    <submittedName>
        <fullName evidence="2">Putative ArsR family transcriptional regulator</fullName>
    </submittedName>
</protein>
<evidence type="ECO:0000313" key="3">
    <source>
        <dbReference type="Proteomes" id="UP000589626"/>
    </source>
</evidence>
<dbReference type="AlphaFoldDB" id="A0A7W4Z0B2"/>
<gene>
    <name evidence="2" type="ORF">FHU40_000392</name>
</gene>
<proteinExistence type="predicted"/>
<feature type="region of interest" description="Disordered" evidence="1">
    <location>
        <begin position="1"/>
        <end position="20"/>
    </location>
</feature>
<accession>A0A7W4Z0B2</accession>
<dbReference type="Proteomes" id="UP000589626">
    <property type="component" value="Unassembled WGS sequence"/>
</dbReference>
<dbReference type="GO" id="GO:0003677">
    <property type="term" value="F:DNA binding"/>
    <property type="evidence" value="ECO:0007669"/>
    <property type="project" value="InterPro"/>
</dbReference>
<dbReference type="GO" id="GO:0006355">
    <property type="term" value="P:regulation of DNA-templated transcription"/>
    <property type="evidence" value="ECO:0007669"/>
    <property type="project" value="InterPro"/>
</dbReference>
<name>A0A7W4Z0B2_9ACTN</name>
<evidence type="ECO:0000256" key="1">
    <source>
        <dbReference type="SAM" id="MobiDB-lite"/>
    </source>
</evidence>
<feature type="compositionally biased region" description="Pro residues" evidence="1">
    <location>
        <begin position="1"/>
        <end position="12"/>
    </location>
</feature>
<dbReference type="EMBL" id="JACHWR010000001">
    <property type="protein sequence ID" value="MBB3040591.1"/>
    <property type="molecule type" value="Genomic_DNA"/>
</dbReference>
<evidence type="ECO:0000313" key="2">
    <source>
        <dbReference type="EMBL" id="MBB3040591.1"/>
    </source>
</evidence>
<reference evidence="2 3" key="1">
    <citation type="submission" date="2020-08" db="EMBL/GenBank/DDBJ databases">
        <title>Sequencing the genomes of 1000 actinobacteria strains.</title>
        <authorList>
            <person name="Klenk H.-P."/>
        </authorList>
    </citation>
    <scope>NUCLEOTIDE SEQUENCE [LARGE SCALE GENOMIC DNA]</scope>
    <source>
        <strain evidence="2 3">DSM 105498</strain>
    </source>
</reference>
<dbReference type="Gene3D" id="1.10.10.10">
    <property type="entry name" value="Winged helix-like DNA-binding domain superfamily/Winged helix DNA-binding domain"/>
    <property type="match status" value="1"/>
</dbReference>
<dbReference type="InterPro" id="IPR036390">
    <property type="entry name" value="WH_DNA-bd_sf"/>
</dbReference>
<sequence length="233" mass="25236">MAAPAHDPPPDAPSDATPGRRDAVLGVLRASSAPLSIAEIAERLGIHTNTARFHLESLERRGQVERAAPAQRVPGRPPLLFRAVPRMDPEGPRHYRLLAEALADSLADSLSGVAAARERLVEAGRSWWRRSSSRFADVRRPGPRQSVDGLVTVLDELGFAAEPLEGDVPRIGLRSCPFLELATSRPEVVCPVHLGLMLGALEEWESPLTVERLQPFAEPDLCVAHLAADADAR</sequence>